<dbReference type="STRING" id="1408281.Epro_1320"/>
<comment type="subunit">
    <text evidence="7">Part of the 30S ribosomal subunit. Contacts protein S5. The interaction surface between S4 and S5 is involved in control of translational fidelity.</text>
</comment>
<dbReference type="OrthoDB" id="9803672at2"/>
<feature type="domain" description="RNA-binding S4" evidence="9">
    <location>
        <begin position="99"/>
        <end position="163"/>
    </location>
</feature>
<evidence type="ECO:0000259" key="10">
    <source>
        <dbReference type="SMART" id="SM01390"/>
    </source>
</evidence>
<dbReference type="Proteomes" id="UP000035337">
    <property type="component" value="Chromosome"/>
</dbReference>
<dbReference type="InterPro" id="IPR036986">
    <property type="entry name" value="S4_RNA-bd_sf"/>
</dbReference>
<dbReference type="AlphaFoldDB" id="A0A0G3WJ57"/>
<dbReference type="InterPro" id="IPR001912">
    <property type="entry name" value="Ribosomal_uS4_N"/>
</dbReference>
<dbReference type="PROSITE" id="PS00632">
    <property type="entry name" value="RIBOSOMAL_S4"/>
    <property type="match status" value="1"/>
</dbReference>
<dbReference type="Pfam" id="PF01479">
    <property type="entry name" value="S4"/>
    <property type="match status" value="1"/>
</dbReference>
<dbReference type="InterPro" id="IPR002942">
    <property type="entry name" value="S4_RNA-bd"/>
</dbReference>
<sequence length="208" mass="23604">MSRYLGSACKLCRREKEKLFLKGERCFTNCALDKKRGKNGPGQHGAAKSKMSDYAKHLREKQKARRIYGLTEEQFRHYYEVAEKKKGSTGDNLLILLELRLDNVVYRLGLASSKKQARQVVNHGNVLVNDKKVDVPRYQLKAGDVVTVPEKYKENAVIKKLIEKTSTNVPSWLSFDKNKVAGTIVSEPTAAETSHPIDSQLIVEYYSK</sequence>
<dbReference type="InterPro" id="IPR022801">
    <property type="entry name" value="Ribosomal_uS4"/>
</dbReference>
<dbReference type="InterPro" id="IPR005709">
    <property type="entry name" value="Ribosomal_uS4_bac-type"/>
</dbReference>
<comment type="function">
    <text evidence="7">With S5 and S12 plays an important role in translational accuracy.</text>
</comment>
<protein>
    <recommendedName>
        <fullName evidence="6 7">Small ribosomal subunit protein uS4</fullName>
    </recommendedName>
</protein>
<dbReference type="SUPFAM" id="SSF55174">
    <property type="entry name" value="Alpha-L RNA-binding motif"/>
    <property type="match status" value="1"/>
</dbReference>
<dbReference type="NCBIfam" id="NF003717">
    <property type="entry name" value="PRK05327.1"/>
    <property type="match status" value="1"/>
</dbReference>
<reference evidence="11 12" key="1">
    <citation type="submission" date="2014-09" db="EMBL/GenBank/DDBJ databases">
        <title>Complete genome sequence of Endomicrobium proavitum.</title>
        <authorList>
            <person name="Zheng H."/>
        </authorList>
    </citation>
    <scope>NUCLEOTIDE SEQUENCE [LARGE SCALE GENOMIC DNA]</scope>
    <source>
        <strain evidence="11 12">Rsa215</strain>
    </source>
</reference>
<proteinExistence type="inferred from homology"/>
<comment type="function">
    <text evidence="7">One of the primary rRNA binding proteins, it binds directly to 16S rRNA where it nucleates assembly of the body of the 30S subunit.</text>
</comment>
<feature type="domain" description="Small ribosomal subunit protein uS4 N-terminal" evidence="10">
    <location>
        <begin position="3"/>
        <end position="98"/>
    </location>
</feature>
<name>A0A0G3WJ57_9BACT</name>
<organism evidence="11 12">
    <name type="scientific">Endomicrobium proavitum</name>
    <dbReference type="NCBI Taxonomy" id="1408281"/>
    <lineage>
        <taxon>Bacteria</taxon>
        <taxon>Pseudomonadati</taxon>
        <taxon>Elusimicrobiota</taxon>
        <taxon>Endomicrobiia</taxon>
        <taxon>Endomicrobiales</taxon>
        <taxon>Endomicrobiaceae</taxon>
        <taxon>Endomicrobium</taxon>
    </lineage>
</organism>
<dbReference type="PATRIC" id="fig|1408281.3.peg.1364"/>
<dbReference type="GO" id="GO:0042274">
    <property type="term" value="P:ribosomal small subunit biogenesis"/>
    <property type="evidence" value="ECO:0007669"/>
    <property type="project" value="TreeGrafter"/>
</dbReference>
<dbReference type="GO" id="GO:0019843">
    <property type="term" value="F:rRNA binding"/>
    <property type="evidence" value="ECO:0007669"/>
    <property type="project" value="UniProtKB-UniRule"/>
</dbReference>
<dbReference type="Gene3D" id="3.10.290.10">
    <property type="entry name" value="RNA-binding S4 domain"/>
    <property type="match status" value="1"/>
</dbReference>
<dbReference type="PROSITE" id="PS50889">
    <property type="entry name" value="S4"/>
    <property type="match status" value="1"/>
</dbReference>
<evidence type="ECO:0000256" key="8">
    <source>
        <dbReference type="RuleBase" id="RU003699"/>
    </source>
</evidence>
<dbReference type="GO" id="GO:0015935">
    <property type="term" value="C:small ribosomal subunit"/>
    <property type="evidence" value="ECO:0007669"/>
    <property type="project" value="InterPro"/>
</dbReference>
<dbReference type="Pfam" id="PF00163">
    <property type="entry name" value="Ribosomal_S4"/>
    <property type="match status" value="1"/>
</dbReference>
<evidence type="ECO:0000256" key="7">
    <source>
        <dbReference type="HAMAP-Rule" id="MF_01306"/>
    </source>
</evidence>
<dbReference type="GO" id="GO:0006412">
    <property type="term" value="P:translation"/>
    <property type="evidence" value="ECO:0007669"/>
    <property type="project" value="UniProtKB-UniRule"/>
</dbReference>
<dbReference type="PANTHER" id="PTHR11831">
    <property type="entry name" value="30S 40S RIBOSOMAL PROTEIN"/>
    <property type="match status" value="1"/>
</dbReference>
<dbReference type="Gene3D" id="1.10.1050.10">
    <property type="entry name" value="Ribosomal Protein S4 Delta 41, Chain A, domain 1"/>
    <property type="match status" value="1"/>
</dbReference>
<dbReference type="CDD" id="cd00165">
    <property type="entry name" value="S4"/>
    <property type="match status" value="1"/>
</dbReference>
<dbReference type="RefSeq" id="WP_052571476.1">
    <property type="nucleotide sequence ID" value="NZ_CP009498.1"/>
</dbReference>
<dbReference type="InterPro" id="IPR018079">
    <property type="entry name" value="Ribosomal_uS4_CS"/>
</dbReference>
<evidence type="ECO:0000313" key="11">
    <source>
        <dbReference type="EMBL" id="AKL98696.1"/>
    </source>
</evidence>
<dbReference type="SMART" id="SM01390">
    <property type="entry name" value="Ribosomal_S4"/>
    <property type="match status" value="1"/>
</dbReference>
<dbReference type="SMART" id="SM00363">
    <property type="entry name" value="S4"/>
    <property type="match status" value="1"/>
</dbReference>
<dbReference type="HAMAP" id="MF_01306_B">
    <property type="entry name" value="Ribosomal_uS4_B"/>
    <property type="match status" value="1"/>
</dbReference>
<dbReference type="EMBL" id="CP009498">
    <property type="protein sequence ID" value="AKL98696.1"/>
    <property type="molecule type" value="Genomic_DNA"/>
</dbReference>
<accession>A0A0G3WJ57</accession>
<dbReference type="GO" id="GO:0003735">
    <property type="term" value="F:structural constituent of ribosome"/>
    <property type="evidence" value="ECO:0007669"/>
    <property type="project" value="InterPro"/>
</dbReference>
<keyword evidence="12" id="KW-1185">Reference proteome</keyword>
<dbReference type="KEGG" id="epo:Epro_1320"/>
<keyword evidence="3 7" id="KW-0694">RNA-binding</keyword>
<keyword evidence="5 7" id="KW-0687">Ribonucleoprotein</keyword>
<dbReference type="FunFam" id="3.10.290.10:FF:000001">
    <property type="entry name" value="30S ribosomal protein S4"/>
    <property type="match status" value="1"/>
</dbReference>
<evidence type="ECO:0000256" key="5">
    <source>
        <dbReference type="ARBA" id="ARBA00023274"/>
    </source>
</evidence>
<evidence type="ECO:0000313" key="12">
    <source>
        <dbReference type="Proteomes" id="UP000035337"/>
    </source>
</evidence>
<evidence type="ECO:0000256" key="3">
    <source>
        <dbReference type="ARBA" id="ARBA00022884"/>
    </source>
</evidence>
<gene>
    <name evidence="7 11" type="primary">rpsD</name>
    <name evidence="11" type="ORF">Epro_1320</name>
</gene>
<evidence type="ECO:0000259" key="9">
    <source>
        <dbReference type="SMART" id="SM00363"/>
    </source>
</evidence>
<evidence type="ECO:0000256" key="1">
    <source>
        <dbReference type="ARBA" id="ARBA00007465"/>
    </source>
</evidence>
<evidence type="ECO:0000256" key="4">
    <source>
        <dbReference type="ARBA" id="ARBA00022980"/>
    </source>
</evidence>
<evidence type="ECO:0000256" key="6">
    <source>
        <dbReference type="ARBA" id="ARBA00035254"/>
    </source>
</evidence>
<evidence type="ECO:0000256" key="2">
    <source>
        <dbReference type="ARBA" id="ARBA00022730"/>
    </source>
</evidence>
<comment type="similarity">
    <text evidence="1 7 8">Belongs to the universal ribosomal protein uS4 family.</text>
</comment>
<dbReference type="NCBIfam" id="TIGR01017">
    <property type="entry name" value="rpsD_bact"/>
    <property type="match status" value="1"/>
</dbReference>
<keyword evidence="4 7" id="KW-0689">Ribosomal protein</keyword>
<keyword evidence="2 7" id="KW-0699">rRNA-binding</keyword>
<dbReference type="PANTHER" id="PTHR11831:SF4">
    <property type="entry name" value="SMALL RIBOSOMAL SUBUNIT PROTEIN US4M"/>
    <property type="match status" value="1"/>
</dbReference>